<accession>A0A8S5TBZ4</accession>
<proteinExistence type="predicted"/>
<sequence length="175" mass="20072">MIMTIEEFRLLNDTDDSDGIIKMKLEALELMIRKYTNNNFQMRNFRTTANISDGRFSFNGPQFFKVGDTVQVSSSSFNDALYTVTEANEHDFVVDKPVNNEARVLCTKVEYPADIKMGVINLMKWDKENRSKVGVQSETISRHSVTYFNMDGDNSSLGYPKSLTGFLKPYMKARF</sequence>
<protein>
    <submittedName>
        <fullName evidence="1">Head to tail adaptor</fullName>
    </submittedName>
</protein>
<dbReference type="EMBL" id="BK032798">
    <property type="protein sequence ID" value="DAF60836.1"/>
    <property type="molecule type" value="Genomic_DNA"/>
</dbReference>
<evidence type="ECO:0000313" key="1">
    <source>
        <dbReference type="EMBL" id="DAF60836.1"/>
    </source>
</evidence>
<organism evidence="1">
    <name type="scientific">Siphoviridae sp. ctVDC13</name>
    <dbReference type="NCBI Taxonomy" id="2827880"/>
    <lineage>
        <taxon>Viruses</taxon>
        <taxon>Duplodnaviria</taxon>
        <taxon>Heunggongvirae</taxon>
        <taxon>Uroviricota</taxon>
        <taxon>Caudoviricetes</taxon>
    </lineage>
</organism>
<reference evidence="1" key="1">
    <citation type="journal article" date="2021" name="Proc. Natl. Acad. Sci. U.S.A.">
        <title>A Catalog of Tens of Thousands of Viruses from Human Metagenomes Reveals Hidden Associations with Chronic Diseases.</title>
        <authorList>
            <person name="Tisza M.J."/>
            <person name="Buck C.B."/>
        </authorList>
    </citation>
    <scope>NUCLEOTIDE SEQUENCE</scope>
    <source>
        <strain evidence="1">CtVDC13</strain>
    </source>
</reference>
<name>A0A8S5TBZ4_9CAUD</name>
<dbReference type="InterPro" id="IPR053746">
    <property type="entry name" value="Viral_HT_Connector_Assembly"/>
</dbReference>
<dbReference type="Gene3D" id="1.10.246.150">
    <property type="match status" value="1"/>
</dbReference>